<proteinExistence type="predicted"/>
<reference evidence="1" key="1">
    <citation type="journal article" date="2020" name="mSystems">
        <title>Genome- and Community-Level Interaction Insights into Carbon Utilization and Element Cycling Functions of Hydrothermarchaeota in Hydrothermal Sediment.</title>
        <authorList>
            <person name="Zhou Z."/>
            <person name="Liu Y."/>
            <person name="Xu W."/>
            <person name="Pan J."/>
            <person name="Luo Z.H."/>
            <person name="Li M."/>
        </authorList>
    </citation>
    <scope>NUCLEOTIDE SEQUENCE [LARGE SCALE GENOMIC DNA]</scope>
    <source>
        <strain evidence="1">SpSt-339</strain>
    </source>
</reference>
<protein>
    <submittedName>
        <fullName evidence="1">Uncharacterized protein</fullName>
    </submittedName>
</protein>
<accession>A0A7C2JX11</accession>
<dbReference type="EMBL" id="DSOK01000126">
    <property type="protein sequence ID" value="HEN14664.1"/>
    <property type="molecule type" value="Genomic_DNA"/>
</dbReference>
<comment type="caution">
    <text evidence="1">The sequence shown here is derived from an EMBL/GenBank/DDBJ whole genome shotgun (WGS) entry which is preliminary data.</text>
</comment>
<sequence>MKIVLCQQCWAWVPSQGEQCPECHQALDLDVPDPSPAQLAERLGEAVCRIAAVQLDRRKLPQRGRLWGTTAGLLFLPELMVLADGSLADPLEAGDSGSWSWFGLWRRSNRRFSTSWEEDLPPAEPWDVAAAFLDRPGAAFFAREEIVRLWNRGRTWTLQRTIGRTVKWTMLSPPEVWRPAWRQLFQTAAEWRCVASP</sequence>
<name>A0A7C2JX11_9PLAN</name>
<organism evidence="1">
    <name type="scientific">Schlesneria paludicola</name>
    <dbReference type="NCBI Taxonomy" id="360056"/>
    <lineage>
        <taxon>Bacteria</taxon>
        <taxon>Pseudomonadati</taxon>
        <taxon>Planctomycetota</taxon>
        <taxon>Planctomycetia</taxon>
        <taxon>Planctomycetales</taxon>
        <taxon>Planctomycetaceae</taxon>
        <taxon>Schlesneria</taxon>
    </lineage>
</organism>
<gene>
    <name evidence="1" type="ORF">ENQ76_04240</name>
</gene>
<evidence type="ECO:0000313" key="1">
    <source>
        <dbReference type="EMBL" id="HEN14664.1"/>
    </source>
</evidence>
<dbReference type="AlphaFoldDB" id="A0A7C2JX11"/>